<keyword evidence="3" id="KW-0539">Nucleus</keyword>
<dbReference type="Gene3D" id="3.30.110.20">
    <property type="entry name" value="Alba-like domain"/>
    <property type="match status" value="1"/>
</dbReference>
<gene>
    <name evidence="6" type="ORF">BASA50_004039</name>
</gene>
<organism evidence="6 7">
    <name type="scientific">Batrachochytrium salamandrivorans</name>
    <dbReference type="NCBI Taxonomy" id="1357716"/>
    <lineage>
        <taxon>Eukaryota</taxon>
        <taxon>Fungi</taxon>
        <taxon>Fungi incertae sedis</taxon>
        <taxon>Chytridiomycota</taxon>
        <taxon>Chytridiomycota incertae sedis</taxon>
        <taxon>Chytridiomycetes</taxon>
        <taxon>Rhizophydiales</taxon>
        <taxon>Rhizophydiales incertae sedis</taxon>
        <taxon>Batrachochytrium</taxon>
    </lineage>
</organism>
<dbReference type="Proteomes" id="UP001648503">
    <property type="component" value="Unassembled WGS sequence"/>
</dbReference>
<keyword evidence="2" id="KW-0819">tRNA processing</keyword>
<feature type="compositionally biased region" description="Polar residues" evidence="4">
    <location>
        <begin position="240"/>
        <end position="254"/>
    </location>
</feature>
<keyword evidence="5" id="KW-0732">Signal</keyword>
<evidence type="ECO:0000313" key="6">
    <source>
        <dbReference type="EMBL" id="KAH6598158.1"/>
    </source>
</evidence>
<dbReference type="PANTHER" id="PTHR15314:SF1">
    <property type="entry name" value="RIBONUCLEASE P PROTEIN SUBUNIT P20"/>
    <property type="match status" value="1"/>
</dbReference>
<evidence type="ECO:0000256" key="3">
    <source>
        <dbReference type="ARBA" id="ARBA00023242"/>
    </source>
</evidence>
<dbReference type="InterPro" id="IPR014612">
    <property type="entry name" value="Pop7/Rpp20"/>
</dbReference>
<name>A0ABQ8FH17_9FUNG</name>
<evidence type="ECO:0000256" key="2">
    <source>
        <dbReference type="ARBA" id="ARBA00022694"/>
    </source>
</evidence>
<protein>
    <submittedName>
        <fullName evidence="6">Uncharacterized protein</fullName>
    </submittedName>
</protein>
<evidence type="ECO:0000313" key="7">
    <source>
        <dbReference type="Proteomes" id="UP001648503"/>
    </source>
</evidence>
<dbReference type="InterPro" id="IPR036882">
    <property type="entry name" value="Alba-like_dom_sf"/>
</dbReference>
<reference evidence="6 7" key="1">
    <citation type="submission" date="2021-02" db="EMBL/GenBank/DDBJ databases">
        <title>Variation within the Batrachochytrium salamandrivorans European outbreak.</title>
        <authorList>
            <person name="Kelly M."/>
            <person name="Pasmans F."/>
            <person name="Shea T.P."/>
            <person name="Munoz J.F."/>
            <person name="Carranza S."/>
            <person name="Cuomo C.A."/>
            <person name="Martel A."/>
        </authorList>
    </citation>
    <scope>NUCLEOTIDE SEQUENCE [LARGE SCALE GENOMIC DNA]</scope>
    <source>
        <strain evidence="6 7">AMFP18/2</strain>
    </source>
</reference>
<evidence type="ECO:0000256" key="1">
    <source>
        <dbReference type="ARBA" id="ARBA00004604"/>
    </source>
</evidence>
<feature type="signal peptide" evidence="5">
    <location>
        <begin position="1"/>
        <end position="18"/>
    </location>
</feature>
<dbReference type="EMBL" id="JAFCIX010000116">
    <property type="protein sequence ID" value="KAH6598158.1"/>
    <property type="molecule type" value="Genomic_DNA"/>
</dbReference>
<feature type="region of interest" description="Disordered" evidence="4">
    <location>
        <begin position="236"/>
        <end position="262"/>
    </location>
</feature>
<evidence type="ECO:0000256" key="5">
    <source>
        <dbReference type="SAM" id="SignalP"/>
    </source>
</evidence>
<proteinExistence type="predicted"/>
<keyword evidence="7" id="KW-1185">Reference proteome</keyword>
<sequence length="430" mass="47894">MKLISFVAVSFLAITVSAWPHWSLRQFSQAEVEAEIEKLTAAYEEEEASFSPIGIKTRIDRQEVIDTTNRVNSISVRLKETGLNDNDIRELQGKYRVARAEWDNLDHKYNKQYPIYVSARQKRDNAKAVLYLLRGNQDLIVKHNVKYGVQIESSLGSFYNIGLLKQQKDEILKEITILIEELERIKDDEVSPNDGLVGRSDELRSTIRLYEAQCKIAKKIVQKYKRSQPIASLASHHHSMISSTDTPSTKTSLPATFRSKRPPLRRHGVLPTDIFVSRRSSFAALARRALVLLEPSANTNSKHRPCQQTVTLHGLGAAMARAVELALHIQRTASIPISIATTTSSVVLIDDVHHTVQSIKPPIAAAEATTAHMNTTDDTTIDVAMDAPATNALDSVEDLECLDGAGITLEHETRINSAIHIVLRVQDIAS</sequence>
<dbReference type="Pfam" id="PF12328">
    <property type="entry name" value="Rpp20"/>
    <property type="match status" value="1"/>
</dbReference>
<dbReference type="PANTHER" id="PTHR15314">
    <property type="entry name" value="RIBONUCLEASE P PROTEIN SUBUNIT P20"/>
    <property type="match status" value="1"/>
</dbReference>
<accession>A0ABQ8FH17</accession>
<evidence type="ECO:0000256" key="4">
    <source>
        <dbReference type="SAM" id="MobiDB-lite"/>
    </source>
</evidence>
<comment type="subcellular location">
    <subcellularLocation>
        <location evidence="1">Nucleus</location>
        <location evidence="1">Nucleolus</location>
    </subcellularLocation>
</comment>
<feature type="chain" id="PRO_5046379421" evidence="5">
    <location>
        <begin position="19"/>
        <end position="430"/>
    </location>
</feature>
<comment type="caution">
    <text evidence="6">The sequence shown here is derived from an EMBL/GenBank/DDBJ whole genome shotgun (WGS) entry which is preliminary data.</text>
</comment>